<reference evidence="2 3" key="1">
    <citation type="submission" date="2019-01" db="EMBL/GenBank/DDBJ databases">
        <title>Lujinxingia litoralis gen. nov., sp. nov. and Lujinxingia sediminis gen. nov., sp. nov., new members in the order Bradymonadales, isolated from coastal sediment.</title>
        <authorList>
            <person name="Li C.-M."/>
        </authorList>
    </citation>
    <scope>NUCLEOTIDE SEQUENCE [LARGE SCALE GENOMIC DNA]</scope>
    <source>
        <strain evidence="2 3">SEH01</strain>
    </source>
</reference>
<dbReference type="PANTHER" id="PTHR11373">
    <property type="entry name" value="DEOXYNUCLEOSIDE TRIPHOSPHATE TRIPHOSPHOHYDROLASE"/>
    <property type="match status" value="1"/>
</dbReference>
<dbReference type="PROSITE" id="PS51831">
    <property type="entry name" value="HD"/>
    <property type="match status" value="1"/>
</dbReference>
<dbReference type="CDD" id="cd00077">
    <property type="entry name" value="HDc"/>
    <property type="match status" value="1"/>
</dbReference>
<comment type="caution">
    <text evidence="2">The sequence shown here is derived from an EMBL/GenBank/DDBJ whole genome shotgun (WGS) entry which is preliminary data.</text>
</comment>
<accession>A0ABY0CR20</accession>
<name>A0ABY0CR20_9DELT</name>
<dbReference type="EMBL" id="SADD01000008">
    <property type="protein sequence ID" value="RVU42975.1"/>
    <property type="molecule type" value="Genomic_DNA"/>
</dbReference>
<dbReference type="InterPro" id="IPR003607">
    <property type="entry name" value="HD/PDEase_dom"/>
</dbReference>
<proteinExistence type="predicted"/>
<sequence>MPGAFVRCGAPMRPKLFRDPIHDIISLDLSDEAESLLFDLMRTSTVQRLRRVKQLGLASLVYQGAEHSRFAHSMGVAHIARRMVASLPMEVDTRTRQEVFAAALLHDVGHGPFSHAIEKVTGVNHEQFTREAILDEEGEVFRILAAVDPELPRDVARYFEPREGFDPGRQVFRDIVSSQLDADRQDYILRDGHATGVKIGVYDFERILATLKVYESKGAGAKTVRRLAVSYRAREAVEDYLIARFHMFKQVYLHKTVRAAEKMLEAVLRRAGERYAAGERWGGLDDRHPLLRLLGGEALSTREYLQVDDTDVWMMLKVWQRGDDEVLARLSEGLLNRELYKTVDLPPGDPVLVARILDRAAEVAREQGLKVDYAVLVDRARDTPYRPYDPSHPRLSAHIPVVERDGGVVPIEQGSDFVHLLGRDTYNTVRLCVPGSVRRVLLEREVGARRLVDEVE</sequence>
<dbReference type="InterPro" id="IPR050135">
    <property type="entry name" value="dGTPase-like"/>
</dbReference>
<evidence type="ECO:0000313" key="2">
    <source>
        <dbReference type="EMBL" id="RVU42975.1"/>
    </source>
</evidence>
<feature type="domain" description="HD" evidence="1">
    <location>
        <begin position="69"/>
        <end position="188"/>
    </location>
</feature>
<organism evidence="2 3">
    <name type="scientific">Lujinxingia sediminis</name>
    <dbReference type="NCBI Taxonomy" id="2480984"/>
    <lineage>
        <taxon>Bacteria</taxon>
        <taxon>Deltaproteobacteria</taxon>
        <taxon>Bradymonadales</taxon>
        <taxon>Lujinxingiaceae</taxon>
        <taxon>Lujinxingia</taxon>
    </lineage>
</organism>
<dbReference type="Proteomes" id="UP000282926">
    <property type="component" value="Unassembled WGS sequence"/>
</dbReference>
<evidence type="ECO:0000313" key="3">
    <source>
        <dbReference type="Proteomes" id="UP000282926"/>
    </source>
</evidence>
<dbReference type="InterPro" id="IPR045509">
    <property type="entry name" value="HD_assoc_2"/>
</dbReference>
<dbReference type="InterPro" id="IPR006674">
    <property type="entry name" value="HD_domain"/>
</dbReference>
<gene>
    <name evidence="2" type="ORF">EA187_14155</name>
</gene>
<dbReference type="PANTHER" id="PTHR11373:SF4">
    <property type="entry name" value="DEOXYNUCLEOSIDE TRIPHOSPHATE TRIPHOSPHOHYDROLASE SAMHD1"/>
    <property type="match status" value="1"/>
</dbReference>
<dbReference type="Pfam" id="PF19276">
    <property type="entry name" value="HD_assoc_2"/>
    <property type="match status" value="1"/>
</dbReference>
<protein>
    <submittedName>
        <fullName evidence="2">HD domain-containing protein</fullName>
    </submittedName>
</protein>
<dbReference type="Pfam" id="PF01966">
    <property type="entry name" value="HD"/>
    <property type="match status" value="1"/>
</dbReference>
<keyword evidence="3" id="KW-1185">Reference proteome</keyword>
<dbReference type="SUPFAM" id="SSF109604">
    <property type="entry name" value="HD-domain/PDEase-like"/>
    <property type="match status" value="1"/>
</dbReference>
<dbReference type="SMART" id="SM00471">
    <property type="entry name" value="HDc"/>
    <property type="match status" value="1"/>
</dbReference>
<evidence type="ECO:0000259" key="1">
    <source>
        <dbReference type="PROSITE" id="PS51831"/>
    </source>
</evidence>
<dbReference type="Gene3D" id="1.10.3210.10">
    <property type="entry name" value="Hypothetical protein af1432"/>
    <property type="match status" value="1"/>
</dbReference>